<evidence type="ECO:0000256" key="1">
    <source>
        <dbReference type="SAM" id="MobiDB-lite"/>
    </source>
</evidence>
<reference evidence="3 4" key="1">
    <citation type="submission" date="2020-02" db="EMBL/GenBank/DDBJ databases">
        <title>Comparative genomics of the hypocrealean fungal genus Beauvera.</title>
        <authorList>
            <person name="Showalter D.N."/>
            <person name="Bushley K.E."/>
            <person name="Rehner S.A."/>
        </authorList>
    </citation>
    <scope>NUCLEOTIDE SEQUENCE [LARGE SCALE GENOMIC DNA]</scope>
    <source>
        <strain evidence="3 4">ARSEF4384</strain>
    </source>
</reference>
<dbReference type="AlphaFoldDB" id="A0AAW0RFL2"/>
<name>A0AAW0RFL2_9HYPO</name>
<keyword evidence="2" id="KW-0812">Transmembrane</keyword>
<proteinExistence type="predicted"/>
<accession>A0AAW0RFL2</accession>
<evidence type="ECO:0000313" key="3">
    <source>
        <dbReference type="EMBL" id="KAK8140952.1"/>
    </source>
</evidence>
<feature type="region of interest" description="Disordered" evidence="1">
    <location>
        <begin position="239"/>
        <end position="282"/>
    </location>
</feature>
<organism evidence="3 4">
    <name type="scientific">Beauveria asiatica</name>
    <dbReference type="NCBI Taxonomy" id="1069075"/>
    <lineage>
        <taxon>Eukaryota</taxon>
        <taxon>Fungi</taxon>
        <taxon>Dikarya</taxon>
        <taxon>Ascomycota</taxon>
        <taxon>Pezizomycotina</taxon>
        <taxon>Sordariomycetes</taxon>
        <taxon>Hypocreomycetidae</taxon>
        <taxon>Hypocreales</taxon>
        <taxon>Cordycipitaceae</taxon>
        <taxon>Beauveria</taxon>
    </lineage>
</organism>
<keyword evidence="2" id="KW-1133">Transmembrane helix</keyword>
<keyword evidence="2" id="KW-0472">Membrane</keyword>
<evidence type="ECO:0000256" key="2">
    <source>
        <dbReference type="SAM" id="Phobius"/>
    </source>
</evidence>
<evidence type="ECO:0000313" key="4">
    <source>
        <dbReference type="Proteomes" id="UP001397290"/>
    </source>
</evidence>
<protein>
    <submittedName>
        <fullName evidence="3">Uncharacterized protein</fullName>
    </submittedName>
</protein>
<feature type="non-terminal residue" evidence="3">
    <location>
        <position position="1"/>
    </location>
</feature>
<feature type="transmembrane region" description="Helical" evidence="2">
    <location>
        <begin position="6"/>
        <end position="26"/>
    </location>
</feature>
<gene>
    <name evidence="3" type="ORF">G3M48_001272</name>
</gene>
<sequence length="282" mass="30707">SYKKQIHAGFALLGSTYVMLGATIFLSCRPFHKYWQISPDPGSLCLSSCALDAYNLDEPRPQRVNRFISPVDSDPGAVEVWFETIQENRVDRIIHFWRIRRGRTPGKYTSIFQLTANDDWAQDPSDGPQTAGAWGVRESFVATVVTNLPIVFPWFKTLFKRHVAAIWSLRLSKSVDSAAGFRTIGGGDGHGGARVRRMPQSVNPLPTKLTVTGSAEQLVDNGIELQIGESLAPSERAVAVDDDKNNDDNNNNNTGGPPPSTRAATANARDTKAAASGSARAP</sequence>
<comment type="caution">
    <text evidence="3">The sequence shown here is derived from an EMBL/GenBank/DDBJ whole genome shotgun (WGS) entry which is preliminary data.</text>
</comment>
<keyword evidence="4" id="KW-1185">Reference proteome</keyword>
<dbReference type="Proteomes" id="UP001397290">
    <property type="component" value="Unassembled WGS sequence"/>
</dbReference>
<dbReference type="EMBL" id="JAAHCF010001343">
    <property type="protein sequence ID" value="KAK8140952.1"/>
    <property type="molecule type" value="Genomic_DNA"/>
</dbReference>